<dbReference type="AlphaFoldDB" id="A0A1M5T843"/>
<gene>
    <name evidence="2" type="ORF">SAMN02745196_00470</name>
</gene>
<name>A0A1M5T843_9CLOT</name>
<feature type="transmembrane region" description="Helical" evidence="1">
    <location>
        <begin position="294"/>
        <end position="315"/>
    </location>
</feature>
<evidence type="ECO:0000256" key="1">
    <source>
        <dbReference type="SAM" id="Phobius"/>
    </source>
</evidence>
<dbReference type="STRING" id="1121306.SAMN02745196_00470"/>
<keyword evidence="1" id="KW-1133">Transmembrane helix</keyword>
<evidence type="ECO:0000313" key="3">
    <source>
        <dbReference type="Proteomes" id="UP000184526"/>
    </source>
</evidence>
<keyword evidence="1" id="KW-0472">Membrane</keyword>
<organism evidence="2 3">
    <name type="scientific">Clostridium collagenovorans DSM 3089</name>
    <dbReference type="NCBI Taxonomy" id="1121306"/>
    <lineage>
        <taxon>Bacteria</taxon>
        <taxon>Bacillati</taxon>
        <taxon>Bacillota</taxon>
        <taxon>Clostridia</taxon>
        <taxon>Eubacteriales</taxon>
        <taxon>Clostridiaceae</taxon>
        <taxon>Clostridium</taxon>
    </lineage>
</organism>
<keyword evidence="1" id="KW-0812">Transmembrane</keyword>
<feature type="transmembrane region" description="Helical" evidence="1">
    <location>
        <begin position="374"/>
        <end position="393"/>
    </location>
</feature>
<dbReference type="Pfam" id="PF00805">
    <property type="entry name" value="Pentapeptide"/>
    <property type="match status" value="1"/>
</dbReference>
<dbReference type="SUPFAM" id="SSF141571">
    <property type="entry name" value="Pentapeptide repeat-like"/>
    <property type="match status" value="1"/>
</dbReference>
<keyword evidence="3" id="KW-1185">Reference proteome</keyword>
<dbReference type="Proteomes" id="UP000184526">
    <property type="component" value="Unassembled WGS sequence"/>
</dbReference>
<reference evidence="2 3" key="1">
    <citation type="submission" date="2016-11" db="EMBL/GenBank/DDBJ databases">
        <authorList>
            <person name="Jaros S."/>
            <person name="Januszkiewicz K."/>
            <person name="Wedrychowicz H."/>
        </authorList>
    </citation>
    <scope>NUCLEOTIDE SEQUENCE [LARGE SCALE GENOMIC DNA]</scope>
    <source>
        <strain evidence="2 3">DSM 3089</strain>
    </source>
</reference>
<dbReference type="Gene3D" id="2.160.20.80">
    <property type="entry name" value="E3 ubiquitin-protein ligase SopA"/>
    <property type="match status" value="1"/>
</dbReference>
<dbReference type="OrthoDB" id="268207at2"/>
<dbReference type="RefSeq" id="WP_072829663.1">
    <property type="nucleotide sequence ID" value="NZ_FQXP01000003.1"/>
</dbReference>
<dbReference type="EMBL" id="FQXP01000003">
    <property type="protein sequence ID" value="SHH46891.1"/>
    <property type="molecule type" value="Genomic_DNA"/>
</dbReference>
<proteinExistence type="predicted"/>
<dbReference type="Pfam" id="PF13576">
    <property type="entry name" value="Pentapeptide_3"/>
    <property type="match status" value="1"/>
</dbReference>
<sequence length="394" mass="45776">MAYINFKEERFKCKGQLEKRRKNNKKLFQTFTDDQSILKEYSPWNSYKTEENQCFGHDGIEDEKDYYELCNKDIVCVRFYRCKFNNIKFTKCNFIGCIFEECEFSHGGVVFENCTFLKESHQEIPSLNKYDNFSCEFINCNLYVKFLNSNLAFCIFDNCNVENTNFEQTDLSNVIIDESFLKMVIIIDSNLTGAKFLATYIEDLEFRDLGTSKLDEKSFFDKIPIREKTKEEYEGLYMVYETIANKFKENNLTNNFGEYYYLCNVVKRKVLKPIPKFTSWLYFASCGYGERPEYALIFSSCIILIFAVAFLFTGIEIDNTLVQYSTTGLSGISFIEILKQFNNSVNASIAMFTGVGNEFIQSNQINLILESLEMLLGVVMMGVGIGALTRKIVR</sequence>
<dbReference type="InterPro" id="IPR001646">
    <property type="entry name" value="5peptide_repeat"/>
</dbReference>
<protein>
    <submittedName>
        <fullName evidence="2">Pentapeptide repeat-containing protein</fullName>
    </submittedName>
</protein>
<evidence type="ECO:0000313" key="2">
    <source>
        <dbReference type="EMBL" id="SHH46891.1"/>
    </source>
</evidence>
<accession>A0A1M5T843</accession>